<sequence length="98" mass="11678">MLPNILTAFRTICDLRINFKISKILVNLILLNLFKYQYAFLVDKKCLLILYNIPLVRHSNRIQRNHGPLRNKRMAFLSCLWNSRCVYKPEFTYVALNC</sequence>
<dbReference type="Proteomes" id="UP000276133">
    <property type="component" value="Unassembled WGS sequence"/>
</dbReference>
<name>A0A3M7QB59_BRAPC</name>
<protein>
    <submittedName>
        <fullName evidence="1">Uncharacterized protein</fullName>
    </submittedName>
</protein>
<proteinExistence type="predicted"/>
<keyword evidence="2" id="KW-1185">Reference proteome</keyword>
<evidence type="ECO:0000313" key="1">
    <source>
        <dbReference type="EMBL" id="RNA08640.1"/>
    </source>
</evidence>
<dbReference type="AlphaFoldDB" id="A0A3M7QB59"/>
<feature type="non-terminal residue" evidence="1">
    <location>
        <position position="98"/>
    </location>
</feature>
<gene>
    <name evidence="1" type="ORF">BpHYR1_005049</name>
</gene>
<evidence type="ECO:0000313" key="2">
    <source>
        <dbReference type="Proteomes" id="UP000276133"/>
    </source>
</evidence>
<dbReference type="EMBL" id="REGN01006678">
    <property type="protein sequence ID" value="RNA08640.1"/>
    <property type="molecule type" value="Genomic_DNA"/>
</dbReference>
<organism evidence="1 2">
    <name type="scientific">Brachionus plicatilis</name>
    <name type="common">Marine rotifer</name>
    <name type="synonym">Brachionus muelleri</name>
    <dbReference type="NCBI Taxonomy" id="10195"/>
    <lineage>
        <taxon>Eukaryota</taxon>
        <taxon>Metazoa</taxon>
        <taxon>Spiralia</taxon>
        <taxon>Gnathifera</taxon>
        <taxon>Rotifera</taxon>
        <taxon>Eurotatoria</taxon>
        <taxon>Monogononta</taxon>
        <taxon>Pseudotrocha</taxon>
        <taxon>Ploima</taxon>
        <taxon>Brachionidae</taxon>
        <taxon>Brachionus</taxon>
    </lineage>
</organism>
<reference evidence="1 2" key="1">
    <citation type="journal article" date="2018" name="Sci. Rep.">
        <title>Genomic signatures of local adaptation to the degree of environmental predictability in rotifers.</title>
        <authorList>
            <person name="Franch-Gras L."/>
            <person name="Hahn C."/>
            <person name="Garcia-Roger E.M."/>
            <person name="Carmona M.J."/>
            <person name="Serra M."/>
            <person name="Gomez A."/>
        </authorList>
    </citation>
    <scope>NUCLEOTIDE SEQUENCE [LARGE SCALE GENOMIC DNA]</scope>
    <source>
        <strain evidence="1">HYR1</strain>
    </source>
</reference>
<comment type="caution">
    <text evidence="1">The sequence shown here is derived from an EMBL/GenBank/DDBJ whole genome shotgun (WGS) entry which is preliminary data.</text>
</comment>
<accession>A0A3M7QB59</accession>